<dbReference type="AlphaFoldDB" id="A0A316AEC1"/>
<keyword evidence="2" id="KW-1185">Reference proteome</keyword>
<proteinExistence type="predicted"/>
<reference evidence="1 2" key="1">
    <citation type="submission" date="2018-03" db="EMBL/GenBank/DDBJ databases">
        <title>Genomic Encyclopedia of Archaeal and Bacterial Type Strains, Phase II (KMG-II): from individual species to whole genera.</title>
        <authorList>
            <person name="Goeker M."/>
        </authorList>
    </citation>
    <scope>NUCLEOTIDE SEQUENCE [LARGE SCALE GENOMIC DNA]</scope>
    <source>
        <strain evidence="1 2">DSM 100346</strain>
    </source>
</reference>
<dbReference type="Proteomes" id="UP000245880">
    <property type="component" value="Unassembled WGS sequence"/>
</dbReference>
<dbReference type="EMBL" id="QGDT01000012">
    <property type="protein sequence ID" value="PWJ55952.1"/>
    <property type="molecule type" value="Genomic_DNA"/>
</dbReference>
<evidence type="ECO:0000313" key="1">
    <source>
        <dbReference type="EMBL" id="PWJ55952.1"/>
    </source>
</evidence>
<sequence>MPESHAALTKAKEEDDRLKIQRVAHQMKTSISIMGLDSWLMPKLDLLEDHDRGSQEIQETVLVVRTICQEALQEAQSFYNHVKRTASPT</sequence>
<protein>
    <recommendedName>
        <fullName evidence="3">Hpt domain-containing protein</fullName>
    </recommendedName>
</protein>
<evidence type="ECO:0008006" key="3">
    <source>
        <dbReference type="Google" id="ProtNLM"/>
    </source>
</evidence>
<dbReference type="RefSeq" id="WP_109676792.1">
    <property type="nucleotide sequence ID" value="NZ_QGDT01000012.1"/>
</dbReference>
<comment type="caution">
    <text evidence="1">The sequence shown here is derived from an EMBL/GenBank/DDBJ whole genome shotgun (WGS) entry which is preliminary data.</text>
</comment>
<organism evidence="1 2">
    <name type="scientific">Dyadobacter jejuensis</name>
    <dbReference type="NCBI Taxonomy" id="1082580"/>
    <lineage>
        <taxon>Bacteria</taxon>
        <taxon>Pseudomonadati</taxon>
        <taxon>Bacteroidota</taxon>
        <taxon>Cytophagia</taxon>
        <taxon>Cytophagales</taxon>
        <taxon>Spirosomataceae</taxon>
        <taxon>Dyadobacter</taxon>
    </lineage>
</organism>
<gene>
    <name evidence="1" type="ORF">CLV98_11246</name>
</gene>
<accession>A0A316AEC1</accession>
<evidence type="ECO:0000313" key="2">
    <source>
        <dbReference type="Proteomes" id="UP000245880"/>
    </source>
</evidence>
<name>A0A316AEC1_9BACT</name>